<dbReference type="SUPFAM" id="SSF51735">
    <property type="entry name" value="NAD(P)-binding Rossmann-fold domains"/>
    <property type="match status" value="1"/>
</dbReference>
<organism evidence="2 3">
    <name type="scientific">Fusarium kuroshium</name>
    <dbReference type="NCBI Taxonomy" id="2010991"/>
    <lineage>
        <taxon>Eukaryota</taxon>
        <taxon>Fungi</taxon>
        <taxon>Dikarya</taxon>
        <taxon>Ascomycota</taxon>
        <taxon>Pezizomycotina</taxon>
        <taxon>Sordariomycetes</taxon>
        <taxon>Hypocreomycetidae</taxon>
        <taxon>Hypocreales</taxon>
        <taxon>Nectriaceae</taxon>
        <taxon>Fusarium</taxon>
        <taxon>Fusarium solani species complex</taxon>
    </lineage>
</organism>
<reference evidence="2 3" key="1">
    <citation type="submission" date="2017-06" db="EMBL/GenBank/DDBJ databases">
        <title>Comparative genomic analysis of Ambrosia Fusariam Clade fungi.</title>
        <authorList>
            <person name="Stajich J.E."/>
            <person name="Carrillo J."/>
            <person name="Kijimoto T."/>
            <person name="Eskalen A."/>
            <person name="O'Donnell K."/>
            <person name="Kasson M."/>
        </authorList>
    </citation>
    <scope>NUCLEOTIDE SEQUENCE [LARGE SCALE GENOMIC DNA]</scope>
    <source>
        <strain evidence="2">UCR3666</strain>
    </source>
</reference>
<evidence type="ECO:0000313" key="2">
    <source>
        <dbReference type="EMBL" id="RMJ09005.1"/>
    </source>
</evidence>
<dbReference type="EMBL" id="NKUJ01000261">
    <property type="protein sequence ID" value="RMJ09005.1"/>
    <property type="molecule type" value="Genomic_DNA"/>
</dbReference>
<dbReference type="PANTHER" id="PTHR48079:SF3">
    <property type="entry name" value="NAD-DEPENDENT EPIMERASE_DEHYDRATASE DOMAIN-CONTAINING PROTEIN"/>
    <property type="match status" value="1"/>
</dbReference>
<proteinExistence type="predicted"/>
<dbReference type="InterPro" id="IPR051783">
    <property type="entry name" value="NAD(P)-dependent_oxidoreduct"/>
</dbReference>
<feature type="domain" description="NAD-dependent epimerase/dehydratase" evidence="1">
    <location>
        <begin position="166"/>
        <end position="243"/>
    </location>
</feature>
<protein>
    <recommendedName>
        <fullName evidence="1">NAD-dependent epimerase/dehydratase domain-containing protein</fullName>
    </recommendedName>
</protein>
<gene>
    <name evidence="2" type="ORF">CDV36_011395</name>
</gene>
<dbReference type="GO" id="GO:0005737">
    <property type="term" value="C:cytoplasm"/>
    <property type="evidence" value="ECO:0007669"/>
    <property type="project" value="TreeGrafter"/>
</dbReference>
<comment type="caution">
    <text evidence="2">The sequence shown here is derived from an EMBL/GenBank/DDBJ whole genome shotgun (WGS) entry which is preliminary data.</text>
</comment>
<dbReference type="InterPro" id="IPR036291">
    <property type="entry name" value="NAD(P)-bd_dom_sf"/>
</dbReference>
<dbReference type="Proteomes" id="UP000277212">
    <property type="component" value="Unassembled WGS sequence"/>
</dbReference>
<evidence type="ECO:0000313" key="3">
    <source>
        <dbReference type="Proteomes" id="UP000277212"/>
    </source>
</evidence>
<dbReference type="Pfam" id="PF01370">
    <property type="entry name" value="Epimerase"/>
    <property type="match status" value="2"/>
</dbReference>
<feature type="domain" description="NAD-dependent epimerase/dehydratase" evidence="1">
    <location>
        <begin position="10"/>
        <end position="120"/>
    </location>
</feature>
<sequence>MSDRRRRNVIITRTNGYIGSAVCRAFIRAGWQTFGLVRRPEAAEELILSEVIPVIGSFTDLAFLKTLFDQVNTSDVIVSCSKKIPGYAAHFEEVVTCVRALAEESNRNGTRPLVLWSSGCEDCGTASLHGSPGLALHVENSLLNAPEVLKERTINCIRILDDVNLFNAAVIRPTSVFGHSSSYYGAIFDYVAGQKREGAETLRIPGDPDSIMHATHVDDCAEAYVALAEHSDRAAVAGQAFNISGYRYETLKEVASSFAKEYGFNNGVEFISASEAEPSFPPLLHLASSFSQWIGSQKFGLFADGMIVSLSPIEVNDIGHKPNEF</sequence>
<dbReference type="PANTHER" id="PTHR48079">
    <property type="entry name" value="PROTEIN YEEZ"/>
    <property type="match status" value="1"/>
</dbReference>
<evidence type="ECO:0000259" key="1">
    <source>
        <dbReference type="Pfam" id="PF01370"/>
    </source>
</evidence>
<name>A0A3M2RVT6_9HYPO</name>
<dbReference type="InterPro" id="IPR001509">
    <property type="entry name" value="Epimerase_deHydtase"/>
</dbReference>
<accession>A0A3M2RVT6</accession>
<keyword evidence="3" id="KW-1185">Reference proteome</keyword>
<dbReference type="GO" id="GO:0004029">
    <property type="term" value="F:aldehyde dehydrogenase (NAD+) activity"/>
    <property type="evidence" value="ECO:0007669"/>
    <property type="project" value="TreeGrafter"/>
</dbReference>
<dbReference type="OrthoDB" id="2735536at2759"/>
<dbReference type="Gene3D" id="3.40.50.720">
    <property type="entry name" value="NAD(P)-binding Rossmann-like Domain"/>
    <property type="match status" value="1"/>
</dbReference>
<dbReference type="AlphaFoldDB" id="A0A3M2RVT6"/>